<dbReference type="AlphaFoldDB" id="A0A812SPE6"/>
<organism evidence="1 2">
    <name type="scientific">Symbiodinium pilosum</name>
    <name type="common">Dinoflagellate</name>
    <dbReference type="NCBI Taxonomy" id="2952"/>
    <lineage>
        <taxon>Eukaryota</taxon>
        <taxon>Sar</taxon>
        <taxon>Alveolata</taxon>
        <taxon>Dinophyceae</taxon>
        <taxon>Suessiales</taxon>
        <taxon>Symbiodiniaceae</taxon>
        <taxon>Symbiodinium</taxon>
    </lineage>
</organism>
<evidence type="ECO:0000313" key="2">
    <source>
        <dbReference type="Proteomes" id="UP000649617"/>
    </source>
</evidence>
<protein>
    <submittedName>
        <fullName evidence="1">GIP protein</fullName>
    </submittedName>
</protein>
<comment type="caution">
    <text evidence="1">The sequence shown here is derived from an EMBL/GenBank/DDBJ whole genome shotgun (WGS) entry which is preliminary data.</text>
</comment>
<dbReference type="EMBL" id="CAJNIZ010026047">
    <property type="protein sequence ID" value="CAE7488856.1"/>
    <property type="molecule type" value="Genomic_DNA"/>
</dbReference>
<keyword evidence="2" id="KW-1185">Reference proteome</keyword>
<gene>
    <name evidence="1" type="primary">GIP</name>
    <name evidence="1" type="ORF">SPIL2461_LOCUS12582</name>
</gene>
<sequence>HRETAVDLLREDWDATARRHSETSSVVRDEGKNGDPLDNIMAWLSVADLDEDDPQSAVFFHGGGQDHGGQAVAQFPQRPLRRKQSNYCDGDEELVPFGESADPEEEEWNRRFRRTGAAGRMVSYHAGDRPLDDLTLR</sequence>
<reference evidence="1" key="1">
    <citation type="submission" date="2021-02" db="EMBL/GenBank/DDBJ databases">
        <authorList>
            <person name="Dougan E. K."/>
            <person name="Rhodes N."/>
            <person name="Thang M."/>
            <person name="Chan C."/>
        </authorList>
    </citation>
    <scope>NUCLEOTIDE SEQUENCE</scope>
</reference>
<proteinExistence type="predicted"/>
<feature type="non-terminal residue" evidence="1">
    <location>
        <position position="1"/>
    </location>
</feature>
<dbReference type="OrthoDB" id="10322530at2759"/>
<evidence type="ECO:0000313" key="1">
    <source>
        <dbReference type="EMBL" id="CAE7488856.1"/>
    </source>
</evidence>
<dbReference type="Proteomes" id="UP000649617">
    <property type="component" value="Unassembled WGS sequence"/>
</dbReference>
<name>A0A812SPE6_SYMPI</name>
<feature type="non-terminal residue" evidence="1">
    <location>
        <position position="137"/>
    </location>
</feature>
<accession>A0A812SPE6</accession>